<keyword evidence="4" id="KW-0687">Ribonucleoprotein</keyword>
<feature type="repeat" description="WD" evidence="5">
    <location>
        <begin position="148"/>
        <end position="180"/>
    </location>
</feature>
<protein>
    <submittedName>
        <fullName evidence="7">WD domain, G-beta repeat family protein</fullName>
    </submittedName>
</protein>
<dbReference type="EMBL" id="RHLD01000002">
    <property type="protein sequence ID" value="TPP41972.1"/>
    <property type="molecule type" value="Genomic_DNA"/>
</dbReference>
<feature type="compositionally biased region" description="Polar residues" evidence="6">
    <location>
        <begin position="670"/>
        <end position="679"/>
    </location>
</feature>
<feature type="compositionally biased region" description="Basic and acidic residues" evidence="6">
    <location>
        <begin position="620"/>
        <end position="641"/>
    </location>
</feature>
<dbReference type="Proteomes" id="UP000318821">
    <property type="component" value="Unassembled WGS sequence"/>
</dbReference>
<accession>A0A504WZ90</accession>
<dbReference type="InterPro" id="IPR001680">
    <property type="entry name" value="WD40_rpt"/>
</dbReference>
<dbReference type="InterPro" id="IPR015943">
    <property type="entry name" value="WD40/YVTN_repeat-like_dom_sf"/>
</dbReference>
<dbReference type="PANTHER" id="PTHR44019">
    <property type="entry name" value="WD REPEAT-CONTAINING PROTEIN 55"/>
    <property type="match status" value="1"/>
</dbReference>
<keyword evidence="3" id="KW-0677">Repeat</keyword>
<dbReference type="InterPro" id="IPR019775">
    <property type="entry name" value="WD40_repeat_CS"/>
</dbReference>
<dbReference type="Pfam" id="PF00400">
    <property type="entry name" value="WD40"/>
    <property type="match status" value="2"/>
</dbReference>
<organism evidence="7 8">
    <name type="scientific">Leishmania donovani</name>
    <dbReference type="NCBI Taxonomy" id="5661"/>
    <lineage>
        <taxon>Eukaryota</taxon>
        <taxon>Discoba</taxon>
        <taxon>Euglenozoa</taxon>
        <taxon>Kinetoplastea</taxon>
        <taxon>Metakinetoplastina</taxon>
        <taxon>Trypanosomatida</taxon>
        <taxon>Trypanosomatidae</taxon>
        <taxon>Leishmaniinae</taxon>
        <taxon>Leishmania</taxon>
    </lineage>
</organism>
<dbReference type="PROSITE" id="PS50082">
    <property type="entry name" value="WD_REPEATS_2"/>
    <property type="match status" value="2"/>
</dbReference>
<dbReference type="VEuPathDB" id="TriTrypDB:LdCL_360056500"/>
<dbReference type="VEuPathDB" id="TriTrypDB:LdBPK_364940.1"/>
<evidence type="ECO:0000256" key="2">
    <source>
        <dbReference type="ARBA" id="ARBA00022574"/>
    </source>
</evidence>
<dbReference type="SMART" id="SM00320">
    <property type="entry name" value="WD40"/>
    <property type="match status" value="6"/>
</dbReference>
<evidence type="ECO:0000256" key="5">
    <source>
        <dbReference type="PROSITE-ProRule" id="PRU00221"/>
    </source>
</evidence>
<sequence length="780" mass="86422">MPRYYPFEGLEEVFGADRLLTCGLHGAFWKAGLINVLPFFLPTLSDTQRRQQAMELDHLKDDVLMGDTNEVTVPAAIVASAPVLDMGFHPRLPIMAAGLVTGEVEIYKRKSVDEMVKIPLQNDFSSWIFSGQYREDEVVMNYHHQNMLMHPSGSVSSMEFTDDGNYLVSASGDRTISVMDCVSLRLVIHIPDEEVRARTAGKKKLNSMNKKNDPTAKSGKTTRKKTAAAGRSSRSGPTVPVNPHKYGISSLNVCDENLIATGDDDGLIAVWDMRERRPVYVYHEHGDYVSQLCYFTDAQELVSSSGDTCLGAYDMRAGKVRDFSVRRKDELNCFAFINSSGVSNATFIPSIVCGTPHGGLPLWKYGSWARPYDVMDRHPAECEAIISFHGESTSFNHNLILTGACDGLVRVLQMYPVRRNLCQLSARDYTYSHSSVLGNQSSSGRHQQQGNYVVRRARGQETISRMRVSHDANLLAVSGSDNIIDFVDIAFMNDEAELDQLRGRAEQHHLRTLRELDRELEEEEKREGRLLEGRGADGEGGENDVDEASSVPSSSNASSQPSEDSDTDVKTEADVQTRLAWREVLRQRFAKIGVARKKRAHFDGSSDNDDDGGTPAAKKKASEKAPQRSDVRGQKTAKSRESVAASIRPPSSDTGASLPSKVSRRVDSVMSGTRRSCNQEALKKKRQAPVEASALSATMVATDAANTNPPSAAASCVAAVESMDSMEVYRTERQKKRERAAAARWLKEERRKKINFTYEKRRRRVGGFFGDMVNLDDHGG</sequence>
<evidence type="ECO:0000313" key="7">
    <source>
        <dbReference type="EMBL" id="TPP41972.1"/>
    </source>
</evidence>
<dbReference type="InterPro" id="IPR036322">
    <property type="entry name" value="WD40_repeat_dom_sf"/>
</dbReference>
<evidence type="ECO:0000256" key="6">
    <source>
        <dbReference type="SAM" id="MobiDB-lite"/>
    </source>
</evidence>
<comment type="caution">
    <text evidence="7">The sequence shown here is derived from an EMBL/GenBank/DDBJ whole genome shotgun (WGS) entry which is preliminary data.</text>
</comment>
<comment type="similarity">
    <text evidence="1">Belongs to the WD repeat WDR55 family.</text>
</comment>
<feature type="compositionally biased region" description="Basic and acidic residues" evidence="6">
    <location>
        <begin position="520"/>
        <end position="537"/>
    </location>
</feature>
<dbReference type="Gene3D" id="2.130.10.10">
    <property type="entry name" value="YVTN repeat-like/Quinoprotein amine dehydrogenase"/>
    <property type="match status" value="1"/>
</dbReference>
<keyword evidence="2 5" id="KW-0853">WD repeat</keyword>
<name>A0A504WZ90_LEIDO</name>
<evidence type="ECO:0000256" key="4">
    <source>
        <dbReference type="ARBA" id="ARBA00022980"/>
    </source>
</evidence>
<dbReference type="FunFam" id="2.130.10.10:FF:002613">
    <property type="entry name" value="Uncharacterized protein"/>
    <property type="match status" value="1"/>
</dbReference>
<dbReference type="InterPro" id="IPR050505">
    <property type="entry name" value="WDR55/POC1"/>
</dbReference>
<feature type="region of interest" description="Disordered" evidence="6">
    <location>
        <begin position="520"/>
        <end position="573"/>
    </location>
</feature>
<evidence type="ECO:0000256" key="3">
    <source>
        <dbReference type="ARBA" id="ARBA00022737"/>
    </source>
</evidence>
<feature type="repeat" description="WD" evidence="5">
    <location>
        <begin position="241"/>
        <end position="281"/>
    </location>
</feature>
<dbReference type="PROSITE" id="PS00678">
    <property type="entry name" value="WD_REPEATS_1"/>
    <property type="match status" value="1"/>
</dbReference>
<gene>
    <name evidence="7" type="ORF">CGC20_27570</name>
</gene>
<dbReference type="SUPFAM" id="SSF50978">
    <property type="entry name" value="WD40 repeat-like"/>
    <property type="match status" value="1"/>
</dbReference>
<evidence type="ECO:0000313" key="8">
    <source>
        <dbReference type="Proteomes" id="UP000318821"/>
    </source>
</evidence>
<feature type="region of interest" description="Disordered" evidence="6">
    <location>
        <begin position="199"/>
        <end position="242"/>
    </location>
</feature>
<dbReference type="GO" id="GO:0005840">
    <property type="term" value="C:ribosome"/>
    <property type="evidence" value="ECO:0007669"/>
    <property type="project" value="UniProtKB-KW"/>
</dbReference>
<keyword evidence="4" id="KW-0689">Ribosomal protein</keyword>
<dbReference type="PANTHER" id="PTHR44019:SF20">
    <property type="entry name" value="WD REPEAT-CONTAINING PROTEIN 55"/>
    <property type="match status" value="1"/>
</dbReference>
<reference evidence="8" key="1">
    <citation type="submission" date="2019-02" db="EMBL/GenBank/DDBJ databases">
        <title>FDA dAtabase for Regulatory Grade micrObial Sequences (FDA-ARGOS): Supporting development and validation of Infectious Disease Dx tests.</title>
        <authorList>
            <person name="Duncan R."/>
            <person name="Fisher C."/>
            <person name="Tallon L."/>
            <person name="Sadzewicz L."/>
            <person name="Sengamalay N."/>
            <person name="Ott S."/>
            <person name="Godinez A."/>
            <person name="Nagaraj S."/>
            <person name="Vavikolanu K."/>
            <person name="Vyas G."/>
            <person name="Nadendla S."/>
            <person name="Aluvathingal J."/>
            <person name="Sichtig H."/>
        </authorList>
    </citation>
    <scope>NUCLEOTIDE SEQUENCE [LARGE SCALE GENOMIC DNA]</scope>
    <source>
        <strain evidence="8">FDAARGOS_360</strain>
    </source>
</reference>
<dbReference type="AlphaFoldDB" id="A0A504WZ90"/>
<dbReference type="VEuPathDB" id="TriTrypDB:LDHU3_36.6650"/>
<feature type="region of interest" description="Disordered" evidence="6">
    <location>
        <begin position="596"/>
        <end position="688"/>
    </location>
</feature>
<feature type="compositionally biased region" description="Low complexity" evidence="6">
    <location>
        <begin position="548"/>
        <end position="562"/>
    </location>
</feature>
<proteinExistence type="inferred from homology"/>
<evidence type="ECO:0000256" key="1">
    <source>
        <dbReference type="ARBA" id="ARBA00007625"/>
    </source>
</evidence>